<proteinExistence type="predicted"/>
<feature type="compositionally biased region" description="Basic and acidic residues" evidence="1">
    <location>
        <begin position="230"/>
        <end position="241"/>
    </location>
</feature>
<dbReference type="AlphaFoldDB" id="A0A543BJ80"/>
<keyword evidence="3" id="KW-1185">Reference proteome</keyword>
<feature type="compositionally biased region" description="Basic and acidic residues" evidence="1">
    <location>
        <begin position="251"/>
        <end position="260"/>
    </location>
</feature>
<reference evidence="2 3" key="1">
    <citation type="submission" date="2019-06" db="EMBL/GenBank/DDBJ databases">
        <title>Sequencing the genomes of 1000 actinobacteria strains.</title>
        <authorList>
            <person name="Klenk H.-P."/>
        </authorList>
    </citation>
    <scope>NUCLEOTIDE SEQUENCE [LARGE SCALE GENOMIC DNA]</scope>
    <source>
        <strain evidence="2 3">DSM 20169</strain>
    </source>
</reference>
<organism evidence="2 3">
    <name type="scientific">Microbacterium saperdae</name>
    <dbReference type="NCBI Taxonomy" id="69368"/>
    <lineage>
        <taxon>Bacteria</taxon>
        <taxon>Bacillati</taxon>
        <taxon>Actinomycetota</taxon>
        <taxon>Actinomycetes</taxon>
        <taxon>Micrococcales</taxon>
        <taxon>Microbacteriaceae</taxon>
        <taxon>Microbacterium</taxon>
    </lineage>
</organism>
<comment type="caution">
    <text evidence="2">The sequence shown here is derived from an EMBL/GenBank/DDBJ whole genome shotgun (WGS) entry which is preliminary data.</text>
</comment>
<feature type="region of interest" description="Disordered" evidence="1">
    <location>
        <begin position="228"/>
        <end position="260"/>
    </location>
</feature>
<evidence type="ECO:0000313" key="2">
    <source>
        <dbReference type="EMBL" id="TQL84900.1"/>
    </source>
</evidence>
<evidence type="ECO:0000256" key="1">
    <source>
        <dbReference type="SAM" id="MobiDB-lite"/>
    </source>
</evidence>
<dbReference type="EMBL" id="VFOX01000001">
    <property type="protein sequence ID" value="TQL84900.1"/>
    <property type="molecule type" value="Genomic_DNA"/>
</dbReference>
<accession>A0A543BJ80</accession>
<protein>
    <submittedName>
        <fullName evidence="2">Uncharacterized protein</fullName>
    </submittedName>
</protein>
<evidence type="ECO:0000313" key="3">
    <source>
        <dbReference type="Proteomes" id="UP000317209"/>
    </source>
</evidence>
<sequence length="260" mass="27909">MLASKAGDAPAVSFRPGDGLTCVHGEGRYLSDAPEATAADARACPPDNRCRGMHMDLRDQDSTSTDGTTRRTIIRTAAWSVPVVAATIATPLAAASAPAADYAIESNFGSGWYPTTPDNASTGALQFDSDGADKYLRVTGTTAGDVIAGVHVNVLISSGWPAPAFTPLPGSNADWSTLADTGTTEVVNGVTYRVYLSSYSPPRHRDRYRHQHPDRLLLPIQQPVLPWPDCPDKAVHDRRLDGGQPHSQPVRNREHECRAR</sequence>
<dbReference type="Proteomes" id="UP000317209">
    <property type="component" value="Unassembled WGS sequence"/>
</dbReference>
<name>A0A543BJ80_9MICO</name>
<gene>
    <name evidence="2" type="ORF">FB560_0493</name>
</gene>